<feature type="region of interest" description="Disordered" evidence="1">
    <location>
        <begin position="139"/>
        <end position="170"/>
    </location>
</feature>
<dbReference type="AlphaFoldDB" id="A0A3N9WEF8"/>
<accession>A0A3N9WEF8</accession>
<sequence>MSMYSSGWPSPHTEGGRDAYHTVMSPSTRELSREREVFFRALPSRAGRVLPGWVAGTLLIRVEYADNAELWRFIMRDRAVALDHGVEPAEATLAVPAALLHQLMAGREQVIAALLRNEATLVGDVRLLLAFRRFFPSAPGSGDPRGRSGSSWWRERMNETVARGKPAEGL</sequence>
<evidence type="ECO:0000313" key="3">
    <source>
        <dbReference type="Proteomes" id="UP000282312"/>
    </source>
</evidence>
<dbReference type="Proteomes" id="UP000282312">
    <property type="component" value="Unassembled WGS sequence"/>
</dbReference>
<evidence type="ECO:0000256" key="1">
    <source>
        <dbReference type="SAM" id="MobiDB-lite"/>
    </source>
</evidence>
<keyword evidence="3" id="KW-1185">Reference proteome</keyword>
<reference evidence="2 3" key="1">
    <citation type="submission" date="2018-05" db="EMBL/GenBank/DDBJ databases">
        <title>Micromonospora from Atacama Desert.</title>
        <authorList>
            <person name="Carro L."/>
            <person name="Goodfellow M."/>
            <person name="Klenk H.-P."/>
        </authorList>
    </citation>
    <scope>NUCLEOTIDE SEQUENCE [LARGE SCALE GENOMIC DNA]</scope>
    <source>
        <strain evidence="2 3">LB39</strain>
    </source>
</reference>
<organism evidence="2 3">
    <name type="scientific">Micromonospora inaquosa</name>
    <dbReference type="NCBI Taxonomy" id="2203716"/>
    <lineage>
        <taxon>Bacteria</taxon>
        <taxon>Bacillati</taxon>
        <taxon>Actinomycetota</taxon>
        <taxon>Actinomycetes</taxon>
        <taxon>Micromonosporales</taxon>
        <taxon>Micromonosporaceae</taxon>
        <taxon>Micromonospora</taxon>
    </lineage>
</organism>
<name>A0A3N9WEF8_9ACTN</name>
<protein>
    <recommendedName>
        <fullName evidence="4">SCP2 domain-containing protein</fullName>
    </recommendedName>
</protein>
<feature type="compositionally biased region" description="Low complexity" evidence="1">
    <location>
        <begin position="139"/>
        <end position="152"/>
    </location>
</feature>
<proteinExistence type="predicted"/>
<evidence type="ECO:0008006" key="4">
    <source>
        <dbReference type="Google" id="ProtNLM"/>
    </source>
</evidence>
<evidence type="ECO:0000313" key="2">
    <source>
        <dbReference type="EMBL" id="RQW99264.1"/>
    </source>
</evidence>
<dbReference type="SUPFAM" id="SSF55718">
    <property type="entry name" value="SCP-like"/>
    <property type="match status" value="1"/>
</dbReference>
<dbReference type="EMBL" id="QGSZ01000273">
    <property type="protein sequence ID" value="RQW99264.1"/>
    <property type="molecule type" value="Genomic_DNA"/>
</dbReference>
<dbReference type="InterPro" id="IPR036527">
    <property type="entry name" value="SCP2_sterol-bd_dom_sf"/>
</dbReference>
<gene>
    <name evidence="2" type="ORF">DLJ59_25065</name>
</gene>
<feature type="region of interest" description="Disordered" evidence="1">
    <location>
        <begin position="1"/>
        <end position="20"/>
    </location>
</feature>
<comment type="caution">
    <text evidence="2">The sequence shown here is derived from an EMBL/GenBank/DDBJ whole genome shotgun (WGS) entry which is preliminary data.</text>
</comment>